<evidence type="ECO:0000259" key="5">
    <source>
        <dbReference type="Pfam" id="PF00557"/>
    </source>
</evidence>
<evidence type="ECO:0000256" key="4">
    <source>
        <dbReference type="ARBA" id="ARBA00023211"/>
    </source>
</evidence>
<dbReference type="PANTHER" id="PTHR43763">
    <property type="entry name" value="XAA-PRO AMINOPEPTIDASE 1"/>
    <property type="match status" value="1"/>
</dbReference>
<evidence type="ECO:0000256" key="3">
    <source>
        <dbReference type="ARBA" id="ARBA00022801"/>
    </source>
</evidence>
<keyword evidence="2" id="KW-0479">Metal-binding</keyword>
<proteinExistence type="predicted"/>
<evidence type="ECO:0000259" key="6">
    <source>
        <dbReference type="Pfam" id="PF01321"/>
    </source>
</evidence>
<dbReference type="Pfam" id="PF16189">
    <property type="entry name" value="Creatinase_N_2"/>
    <property type="match status" value="1"/>
</dbReference>
<dbReference type="InterPro" id="IPR050422">
    <property type="entry name" value="X-Pro_aminopeptidase_P"/>
</dbReference>
<dbReference type="OrthoDB" id="9995434at2759"/>
<dbReference type="Pfam" id="PF00557">
    <property type="entry name" value="Peptidase_M24"/>
    <property type="match status" value="1"/>
</dbReference>
<dbReference type="InterPro" id="IPR036005">
    <property type="entry name" value="Creatinase/aminopeptidase-like"/>
</dbReference>
<dbReference type="InterPro" id="IPR000994">
    <property type="entry name" value="Pept_M24"/>
</dbReference>
<gene>
    <name evidence="8" type="ORF">FOB60_003241</name>
</gene>
<evidence type="ECO:0000313" key="9">
    <source>
        <dbReference type="Proteomes" id="UP000590412"/>
    </source>
</evidence>
<dbReference type="PANTHER" id="PTHR43763:SF6">
    <property type="entry name" value="XAA-PRO AMINOPEPTIDASE 1"/>
    <property type="match status" value="1"/>
</dbReference>
<dbReference type="GO" id="GO:0005737">
    <property type="term" value="C:cytoplasm"/>
    <property type="evidence" value="ECO:0007669"/>
    <property type="project" value="UniProtKB-ARBA"/>
</dbReference>
<dbReference type="AlphaFoldDB" id="A0A8X7NNH5"/>
<feature type="domain" description="Creatinase N-terminal" evidence="6">
    <location>
        <begin position="95"/>
        <end position="239"/>
    </location>
</feature>
<dbReference type="SUPFAM" id="SSF53092">
    <property type="entry name" value="Creatinase/prolidase N-terminal domain"/>
    <property type="match status" value="1"/>
</dbReference>
<evidence type="ECO:0000313" key="8">
    <source>
        <dbReference type="EMBL" id="KAF6052985.1"/>
    </source>
</evidence>
<keyword evidence="4" id="KW-0464">Manganese</keyword>
<dbReference type="Gene3D" id="3.40.350.10">
    <property type="entry name" value="Creatinase/prolidase N-terminal domain"/>
    <property type="match status" value="2"/>
</dbReference>
<dbReference type="Gene3D" id="3.90.230.10">
    <property type="entry name" value="Creatinase/methionine aminopeptidase superfamily"/>
    <property type="match status" value="1"/>
</dbReference>
<dbReference type="Proteomes" id="UP000590412">
    <property type="component" value="Unassembled WGS sequence"/>
</dbReference>
<reference evidence="8" key="1">
    <citation type="submission" date="2020-03" db="EMBL/GenBank/DDBJ databases">
        <title>FDA dAtabase for Regulatory Grade micrObial Sequences (FDA-ARGOS): Supporting development and validation of Infectious Disease Dx tests.</title>
        <authorList>
            <person name="Campos J."/>
            <person name="Goldberg B."/>
            <person name="Tallon L."/>
            <person name="Sadzewicz L."/>
            <person name="Vavikolanu K."/>
            <person name="Mehta A."/>
            <person name="Aluvathingal J."/>
            <person name="Nadendla S."/>
            <person name="Nandy P."/>
            <person name="Geyer C."/>
            <person name="Yan Y."/>
            <person name="Sichtig H."/>
        </authorList>
    </citation>
    <scope>NUCLEOTIDE SEQUENCE [LARGE SCALE GENOMIC DNA]</scope>
    <source>
        <strain evidence="8">FDAARGOS_652</strain>
    </source>
</reference>
<comment type="caution">
    <text evidence="8">The sequence shown here is derived from an EMBL/GenBank/DDBJ whole genome shotgun (WGS) entry which is preliminary data.</text>
</comment>
<dbReference type="Pfam" id="PF16188">
    <property type="entry name" value="Peptidase_M24_C"/>
    <property type="match status" value="1"/>
</dbReference>
<keyword evidence="3" id="KW-0378">Hydrolase</keyword>
<evidence type="ECO:0000256" key="1">
    <source>
        <dbReference type="ARBA" id="ARBA00001936"/>
    </source>
</evidence>
<name>A0A8X7NNH5_CANPA</name>
<feature type="domain" description="Peptidase M24" evidence="5">
    <location>
        <begin position="437"/>
        <end position="647"/>
    </location>
</feature>
<dbReference type="GO" id="GO:0016787">
    <property type="term" value="F:hydrolase activity"/>
    <property type="evidence" value="ECO:0007669"/>
    <property type="project" value="UniProtKB-KW"/>
</dbReference>
<evidence type="ECO:0000259" key="7">
    <source>
        <dbReference type="Pfam" id="PF16188"/>
    </source>
</evidence>
<dbReference type="InterPro" id="IPR000587">
    <property type="entry name" value="Creatinase_N"/>
</dbReference>
<dbReference type="SUPFAM" id="SSF55920">
    <property type="entry name" value="Creatinase/aminopeptidase"/>
    <property type="match status" value="1"/>
</dbReference>
<dbReference type="InterPro" id="IPR032416">
    <property type="entry name" value="Peptidase_M24_C"/>
</dbReference>
<dbReference type="InterPro" id="IPR029149">
    <property type="entry name" value="Creatin/AminoP/Spt16_N"/>
</dbReference>
<comment type="cofactor">
    <cofactor evidence="1">
        <name>Mn(2+)</name>
        <dbReference type="ChEBI" id="CHEBI:29035"/>
    </cofactor>
</comment>
<dbReference type="EMBL" id="JABWAB010000004">
    <property type="protein sequence ID" value="KAF6052985.1"/>
    <property type="molecule type" value="Genomic_DNA"/>
</dbReference>
<feature type="domain" description="Peptidase M24 C-terminal" evidence="7">
    <location>
        <begin position="660"/>
        <end position="724"/>
    </location>
</feature>
<evidence type="ECO:0000256" key="2">
    <source>
        <dbReference type="ARBA" id="ARBA00022723"/>
    </source>
</evidence>
<dbReference type="Pfam" id="PF01321">
    <property type="entry name" value="Creatinase_N"/>
    <property type="match status" value="1"/>
</dbReference>
<protein>
    <submittedName>
        <fullName evidence="8">Metallopeptidase M24 family protein</fullName>
    </submittedName>
</protein>
<sequence length="725" mass="82002">MSSFLTEKEPLLARTRKLEEENEISTHSLSSHTFFKSMFSPFQACFPNNLMQSPNETLVQEGDDIIDYSDDDAPLPALPSEQYSHPLSSLSSAERLDGLRKQMRKHNIGVYIIPSEDEHHSEETALSDRRREFISGFTGSAGVAIVTLTDPDTLSGEAILSTDGRYFLQAQKQLDLKLWKLNKQNTTGYPLWYQYAVKAAVANEFSNVLSCDPRTLSFALGEFFRQSPSDFEFRPLSGINLVDEVWGSEKPKRSLGPIYVWDLKYSGEHANAKIKKVRSILKEKGGTHYLVTELDSIAWLFNLRADTDIPFAPVFFSYAIVTSTSVALYVDHQKLENSGSELKKYLSTIESLTIAEYDEFYRDASQLQATVFDPDLRIVLPTKEATSWALYDAIPDSFSKRHIIHDSIIANIKIFKNKTESHNAKLAQYKDSLAFILFTSWLEHQLINKHAKITEYDASLKIYSIRKNLPNFKGLSYETISSTGANAAIIHYAPTKDHSDIIDPRKVYLLDSGAHYLEGTTDITRTYLFDKRAVTDELRKYYTLVLKGHLAVAMAKFPAGSKGTGIVLDSYSRQPLWNHGLDYVHGLGHGVGSFGLVHEGPLYISPTVNDTSKLDLFQPGAILTDEPGFYIDGDVGFRVESELEITEIDDSFGKTKNGGKFLGFKYLTKVPFAKSLIDTKYLSEIEIRWINEYHQSIREDFSDKLLELNNKRAYNWLQKETSPIS</sequence>
<organism evidence="8 9">
    <name type="scientific">Candida parapsilosis</name>
    <name type="common">Yeast</name>
    <dbReference type="NCBI Taxonomy" id="5480"/>
    <lineage>
        <taxon>Eukaryota</taxon>
        <taxon>Fungi</taxon>
        <taxon>Dikarya</taxon>
        <taxon>Ascomycota</taxon>
        <taxon>Saccharomycotina</taxon>
        <taxon>Pichiomycetes</taxon>
        <taxon>Debaryomycetaceae</taxon>
        <taxon>Candida/Lodderomyces clade</taxon>
        <taxon>Candida</taxon>
    </lineage>
</organism>
<dbReference type="FunFam" id="3.90.230.10:FF:000004">
    <property type="entry name" value="xaa-Pro aminopeptidase 1 isoform X1"/>
    <property type="match status" value="1"/>
</dbReference>
<dbReference type="GO" id="GO:0046872">
    <property type="term" value="F:metal ion binding"/>
    <property type="evidence" value="ECO:0007669"/>
    <property type="project" value="UniProtKB-KW"/>
</dbReference>
<accession>A0A8X7NNH5</accession>